<sequence length="230" mass="25894">MIVEQPRKVMPADAQIGRMVALRNGWRAYEPIQLVSRAPVQTKTETTREEYARWLAEELKDIASLHGDVLGSGSEAENRTKQLLLDKLKTSIDRKDAQGMISVLQKMLPTPVLGMRFGGDFSQTRFGAARFCLAIETLYELGEKQLAREFLNALASEYNFTRQIGNTVYGCGLVHKVPVAVTAMKIGESYVARKWLQHLLKKAPEKNDHEWETLGYAMALELGKEVGIRK</sequence>
<reference evidence="1 2" key="1">
    <citation type="submission" date="2019-08" db="EMBL/GenBank/DDBJ databases">
        <authorList>
            <person name="Vazquez-Campos X."/>
        </authorList>
    </citation>
    <scope>NUCLEOTIDE SEQUENCE [LARGE SCALE GENOMIC DNA]</scope>
    <source>
        <strain evidence="1">LFW-283_2</strain>
    </source>
</reference>
<evidence type="ECO:0000313" key="2">
    <source>
        <dbReference type="Proteomes" id="UP000789941"/>
    </source>
</evidence>
<accession>A0A5E4LQD9</accession>
<dbReference type="EMBL" id="CABMJJ010000009">
    <property type="protein sequence ID" value="VVC04210.1"/>
    <property type="molecule type" value="Genomic_DNA"/>
</dbReference>
<organism evidence="1 2">
    <name type="scientific">Candidatus Bilamarchaeum dharawalense</name>
    <dbReference type="NCBI Taxonomy" id="2885759"/>
    <lineage>
        <taxon>Archaea</taxon>
        <taxon>Candidatus Micrarchaeota</taxon>
        <taxon>Candidatus Micrarchaeia</taxon>
        <taxon>Candidatus Anstonellales</taxon>
        <taxon>Candidatus Bilamarchaeaceae</taxon>
        <taxon>Candidatus Bilamarchaeum</taxon>
    </lineage>
</organism>
<proteinExistence type="predicted"/>
<evidence type="ECO:0000313" key="1">
    <source>
        <dbReference type="EMBL" id="VVC04210.1"/>
    </source>
</evidence>
<dbReference type="Proteomes" id="UP000789941">
    <property type="component" value="Unassembled WGS sequence"/>
</dbReference>
<name>A0A5E4LQD9_9ARCH</name>
<protein>
    <submittedName>
        <fullName evidence="1">Uncharacterized protein</fullName>
    </submittedName>
</protein>
<dbReference type="AlphaFoldDB" id="A0A5E4LQD9"/>
<gene>
    <name evidence="1" type="ORF">LFW2832_00803</name>
</gene>
<comment type="caution">
    <text evidence="1">The sequence shown here is derived from an EMBL/GenBank/DDBJ whole genome shotgun (WGS) entry which is preliminary data.</text>
</comment>